<dbReference type="EMBL" id="CP003362">
    <property type="protein sequence ID" value="AGB50564.1"/>
    <property type="molecule type" value="Genomic_DNA"/>
</dbReference>
<dbReference type="SUPFAM" id="SSF54631">
    <property type="entry name" value="CBS-domain pair"/>
    <property type="match status" value="3"/>
</dbReference>
<evidence type="ECO:0000256" key="3">
    <source>
        <dbReference type="ARBA" id="ARBA00023167"/>
    </source>
</evidence>
<dbReference type="PANTHER" id="PTHR43080">
    <property type="entry name" value="CBS DOMAIN-CONTAINING PROTEIN CBSX3, MITOCHONDRIAL"/>
    <property type="match status" value="1"/>
</dbReference>
<reference evidence="7" key="1">
    <citation type="submission" date="2012-02" db="EMBL/GenBank/DDBJ databases">
        <title>Complete sequence of chromosome of Methanomethylovorans hollandica DSM 15978.</title>
        <authorList>
            <person name="Lucas S."/>
            <person name="Copeland A."/>
            <person name="Lapidus A."/>
            <person name="Glavina del Rio T."/>
            <person name="Dalin E."/>
            <person name="Tice H."/>
            <person name="Bruce D."/>
            <person name="Goodwin L."/>
            <person name="Pitluck S."/>
            <person name="Peters L."/>
            <person name="Mikhailova N."/>
            <person name="Held B."/>
            <person name="Kyrpides N."/>
            <person name="Mavromatis K."/>
            <person name="Ivanova N."/>
            <person name="Brettin T."/>
            <person name="Detter J.C."/>
            <person name="Han C."/>
            <person name="Larimer F."/>
            <person name="Land M."/>
            <person name="Hauser L."/>
            <person name="Markowitz V."/>
            <person name="Cheng J.-F."/>
            <person name="Hugenholtz P."/>
            <person name="Woyke T."/>
            <person name="Wu D."/>
            <person name="Spring S."/>
            <person name="Schroeder M."/>
            <person name="Brambilla E."/>
            <person name="Klenk H.-P."/>
            <person name="Eisen J.A."/>
        </authorList>
    </citation>
    <scope>NUCLEOTIDE SEQUENCE [LARGE SCALE GENOMIC DNA]</scope>
    <source>
        <strain evidence="7">DSM 15978 / NBRC 107637 / DMS1</strain>
    </source>
</reference>
<accession>L0L2N7</accession>
<dbReference type="SMART" id="SM00116">
    <property type="entry name" value="CBS"/>
    <property type="match status" value="4"/>
</dbReference>
<sequence length="347" mass="38156">MVSESIYTEEHFIVPVVELTKKITDMVTTDRSKFQNNKEYPGNHKKDPSMLSTTSTMDIAPVEFKSKAAENKGDMSIVAKKDVITLPPTTTIMGAIKTMTNKGFRRVPIADAGTKRLEGIITSMDIVNFLGGGSKNLLVEKYYKGNLLAAINADVSEIMERDVAFVASKASISDAVEIMIKRNTGGLPVVDEDSRVCAIFTERDFLDLMADTIDYDSIKNYMSTKVKTVPFDTTIEDAAKIMVSRGFRRLPIAKDGILIGIVTASNIMNFLGSGKAFEKIITGNSHEAFSEPITSLINKDVVWASPEMDLGDAARLMIEKRVGSLPVIDNDVLCGIITERDFLRAVY</sequence>
<proteinExistence type="predicted"/>
<evidence type="ECO:0000313" key="7">
    <source>
        <dbReference type="Proteomes" id="UP000010866"/>
    </source>
</evidence>
<dbReference type="InterPro" id="IPR000644">
    <property type="entry name" value="CBS_dom"/>
</dbReference>
<feature type="domain" description="CBS" evidence="5">
    <location>
        <begin position="222"/>
        <end position="277"/>
    </location>
</feature>
<dbReference type="GO" id="GO:0009086">
    <property type="term" value="P:methionine biosynthetic process"/>
    <property type="evidence" value="ECO:0007669"/>
    <property type="project" value="UniProtKB-KW"/>
</dbReference>
<feature type="domain" description="CBS" evidence="5">
    <location>
        <begin position="297"/>
        <end position="347"/>
    </location>
</feature>
<keyword evidence="7" id="KW-1185">Reference proteome</keyword>
<dbReference type="CDD" id="cd17779">
    <property type="entry name" value="CBS_archAMPK_gamma-repeat1"/>
    <property type="match status" value="1"/>
</dbReference>
<keyword evidence="3" id="KW-0486">Methionine biosynthesis</keyword>
<evidence type="ECO:0000256" key="2">
    <source>
        <dbReference type="ARBA" id="ARBA00023122"/>
    </source>
</evidence>
<dbReference type="AlphaFoldDB" id="L0L2N7"/>
<dbReference type="Pfam" id="PF00571">
    <property type="entry name" value="CBS"/>
    <property type="match status" value="4"/>
</dbReference>
<dbReference type="InterPro" id="IPR051257">
    <property type="entry name" value="Diverse_CBS-Domain"/>
</dbReference>
<keyword evidence="2 4" id="KW-0129">CBS domain</keyword>
<evidence type="ECO:0000313" key="6">
    <source>
        <dbReference type="EMBL" id="AGB50564.1"/>
    </source>
</evidence>
<evidence type="ECO:0000259" key="5">
    <source>
        <dbReference type="PROSITE" id="PS51371"/>
    </source>
</evidence>
<name>L0L2N7_METHD</name>
<dbReference type="KEGG" id="mhz:Metho_2420"/>
<dbReference type="PROSITE" id="PS51371">
    <property type="entry name" value="CBS"/>
    <property type="match status" value="4"/>
</dbReference>
<dbReference type="InterPro" id="IPR046342">
    <property type="entry name" value="CBS_dom_sf"/>
</dbReference>
<dbReference type="HOGENOM" id="CLU_076812_0_0_2"/>
<feature type="domain" description="CBS" evidence="5">
    <location>
        <begin position="79"/>
        <end position="137"/>
    </location>
</feature>
<dbReference type="PANTHER" id="PTHR43080:SF2">
    <property type="entry name" value="CBS DOMAIN-CONTAINING PROTEIN"/>
    <property type="match status" value="1"/>
</dbReference>
<evidence type="ECO:0000256" key="4">
    <source>
        <dbReference type="PROSITE-ProRule" id="PRU00703"/>
    </source>
</evidence>
<organism evidence="6 7">
    <name type="scientific">Methanomethylovorans hollandica (strain DSM 15978 / NBRC 107637 / DMS1)</name>
    <dbReference type="NCBI Taxonomy" id="867904"/>
    <lineage>
        <taxon>Archaea</taxon>
        <taxon>Methanobacteriati</taxon>
        <taxon>Methanobacteriota</taxon>
        <taxon>Stenosarchaea group</taxon>
        <taxon>Methanomicrobia</taxon>
        <taxon>Methanosarcinales</taxon>
        <taxon>Methanosarcinaceae</taxon>
        <taxon>Methanomethylovorans</taxon>
    </lineage>
</organism>
<gene>
    <name evidence="6" type="ordered locus">Metho_2420</name>
</gene>
<dbReference type="CDD" id="cd04631">
    <property type="entry name" value="CBS_archAMPK_gamma-repeat2"/>
    <property type="match status" value="1"/>
</dbReference>
<dbReference type="Proteomes" id="UP000010866">
    <property type="component" value="Chromosome"/>
</dbReference>
<evidence type="ECO:0000256" key="1">
    <source>
        <dbReference type="ARBA" id="ARBA00022605"/>
    </source>
</evidence>
<dbReference type="Gene3D" id="3.10.580.10">
    <property type="entry name" value="CBS-domain"/>
    <property type="match status" value="2"/>
</dbReference>
<keyword evidence="1" id="KW-0028">Amino-acid biosynthesis</keyword>
<protein>
    <submittedName>
        <fullName evidence="6">Putative transcriptional regulator, contains C-terminal CBS domains</fullName>
    </submittedName>
</protein>
<feature type="domain" description="CBS" evidence="5">
    <location>
        <begin position="159"/>
        <end position="217"/>
    </location>
</feature>
<dbReference type="STRING" id="867904.Metho_2420"/>